<evidence type="ECO:0000259" key="3">
    <source>
        <dbReference type="Pfam" id="PF03703"/>
    </source>
</evidence>
<keyword evidence="5" id="KW-1185">Reference proteome</keyword>
<feature type="region of interest" description="Disordered" evidence="1">
    <location>
        <begin position="1"/>
        <end position="73"/>
    </location>
</feature>
<feature type="compositionally biased region" description="Low complexity" evidence="1">
    <location>
        <begin position="60"/>
        <end position="73"/>
    </location>
</feature>
<feature type="compositionally biased region" description="Pro residues" evidence="1">
    <location>
        <begin position="10"/>
        <end position="24"/>
    </location>
</feature>
<dbReference type="HOGENOM" id="CLU_024617_1_0_11"/>
<protein>
    <submittedName>
        <fullName evidence="4">Membrane-flanked domain protein</fullName>
    </submittedName>
</protein>
<evidence type="ECO:0000256" key="2">
    <source>
        <dbReference type="SAM" id="Phobius"/>
    </source>
</evidence>
<feature type="transmembrane region" description="Helical" evidence="2">
    <location>
        <begin position="114"/>
        <end position="135"/>
    </location>
</feature>
<dbReference type="GeneID" id="91484836"/>
<feature type="transmembrane region" description="Helical" evidence="2">
    <location>
        <begin position="312"/>
        <end position="336"/>
    </location>
</feature>
<dbReference type="PANTHER" id="PTHR34473">
    <property type="entry name" value="UPF0699 TRANSMEMBRANE PROTEIN YDBS"/>
    <property type="match status" value="1"/>
</dbReference>
<dbReference type="PANTHER" id="PTHR34473:SF2">
    <property type="entry name" value="UPF0699 TRANSMEMBRANE PROTEIN YDBT"/>
    <property type="match status" value="1"/>
</dbReference>
<proteinExistence type="predicted"/>
<dbReference type="Pfam" id="PF03703">
    <property type="entry name" value="bPH_2"/>
    <property type="match status" value="2"/>
</dbReference>
<dbReference type="InterPro" id="IPR005182">
    <property type="entry name" value="YdbS-like_PH"/>
</dbReference>
<organism evidence="4 5">
    <name type="scientific">Nocardiopsis dassonvillei (strain ATCC 23218 / DSM 43111 / CIP 107115 / JCM 7437 / KCTC 9190 / NBRC 14626 / NCTC 10488 / NRRL B-5397 / IMRU 509)</name>
    <name type="common">Actinomadura dassonvillei</name>
    <dbReference type="NCBI Taxonomy" id="446468"/>
    <lineage>
        <taxon>Bacteria</taxon>
        <taxon>Bacillati</taxon>
        <taxon>Actinomycetota</taxon>
        <taxon>Actinomycetes</taxon>
        <taxon>Streptosporangiales</taxon>
        <taxon>Nocardiopsidaceae</taxon>
        <taxon>Nocardiopsis</taxon>
    </lineage>
</organism>
<evidence type="ECO:0000313" key="4">
    <source>
        <dbReference type="EMBL" id="ADH67674.1"/>
    </source>
</evidence>
<dbReference type="eggNOG" id="COG3428">
    <property type="taxonomic scope" value="Bacteria"/>
</dbReference>
<dbReference type="STRING" id="446468.Ndas_2252"/>
<keyword evidence="2" id="KW-1133">Transmembrane helix</keyword>
<gene>
    <name evidence="4" type="ordered locus">Ndas_2252</name>
</gene>
<feature type="transmembrane region" description="Helical" evidence="2">
    <location>
        <begin position="454"/>
        <end position="475"/>
    </location>
</feature>
<keyword evidence="2" id="KW-0812">Transmembrane</keyword>
<accession>D7AVI5</accession>
<keyword evidence="2" id="KW-0472">Membrane</keyword>
<feature type="transmembrane region" description="Helical" evidence="2">
    <location>
        <begin position="85"/>
        <end position="108"/>
    </location>
</feature>
<dbReference type="AlphaFoldDB" id="D7AVI5"/>
<reference evidence="4 5" key="1">
    <citation type="journal article" date="2010" name="Stand. Genomic Sci.">
        <title>Complete genome sequence of Nocardiopsis dassonvillei type strain (IMRU 509).</title>
        <authorList>
            <person name="Sun H."/>
            <person name="Lapidus A."/>
            <person name="Nolan M."/>
            <person name="Lucas S."/>
            <person name="Del Rio T.G."/>
            <person name="Tice H."/>
            <person name="Cheng J.F."/>
            <person name="Tapia R."/>
            <person name="Han C."/>
            <person name="Goodwin L."/>
            <person name="Pitluck S."/>
            <person name="Pagani I."/>
            <person name="Ivanova N."/>
            <person name="Mavromatis K."/>
            <person name="Mikhailova N."/>
            <person name="Pati A."/>
            <person name="Chen A."/>
            <person name="Palaniappan K."/>
            <person name="Land M."/>
            <person name="Hauser L."/>
            <person name="Chang Y.J."/>
            <person name="Jeffries C.D."/>
            <person name="Djao O.D."/>
            <person name="Rohde M."/>
            <person name="Sikorski J."/>
            <person name="Goker M."/>
            <person name="Woyke T."/>
            <person name="Bristow J."/>
            <person name="Eisen J.A."/>
            <person name="Markowitz V."/>
            <person name="Hugenholtz P."/>
            <person name="Kyrpides N.C."/>
            <person name="Klenk H.P."/>
        </authorList>
    </citation>
    <scope>NUCLEOTIDE SEQUENCE [LARGE SCALE GENOMIC DNA]</scope>
    <source>
        <strain evidence="5">ATCC 23218 / DSM 43111 / CIP 107115 / JCM 7437 / KCTC 9190 / NBRC 14626 / NCTC 10488 / NRRL B-5397 / IMRU 509</strain>
    </source>
</reference>
<sequence length="634" mass="66742">MSDGHRPGPEEFPPVPGQSEPPAPRAEGPLAGPASAVPGPAPAGASAPAGQTFASPAGDPAASAEPVPAEETPVTDWQRLHPLSVWASAVVVGLFLVPSAIVVAVVLVVAGQSLWALLPVPAALAFTALMTYLDLLRLRATRYRVTDERMEMRSGIVAKSYRSIPRERVRSVDVAAPIYVRIFGLCSVTVGTGEQVGAGADQLQLLYVTAEQGEWLRRDLLRRGAPAGAVSGAGEAAEDGAGEEGETELARLDRRWFAYAPATTATLGVGLGAIAGLLGLNAQTGGVGWDWLSERANLPSVEEMSSFVMGQILIVVPLTLLGLLVSGVVVLTAVAVETWWNYRLTREADGTVRLRRGLLTSVSLSVEGRRLNGVTLHEPYVLRLSGGADVRAVATGLAAADDQKTSARSRLSPAMPRERARRLAADLMGTPDSPLDVALAVHPRAALRRRFTRAAVVAVLGAVLSGALAWLHTLIAEAWWDVVHEVEREIIPVPLATSAVEVTPSWAWAVLAVAIAAAAFWYAVGSYRGLGHGLHPRYLVVRKGMAVRDTVTLERSAVIGWRINRSPFQRRLGLADVAATTAAGQGMYAARDVGLGQGLAWADEAVPELLAPFLVRDGQEDDGGRGAGGGASRP</sequence>
<feature type="transmembrane region" description="Helical" evidence="2">
    <location>
        <begin position="505"/>
        <end position="524"/>
    </location>
</feature>
<name>D7AVI5_NOCDD</name>
<dbReference type="KEGG" id="nda:Ndas_2252"/>
<dbReference type="OrthoDB" id="4121259at2"/>
<dbReference type="RefSeq" id="WP_013153281.1">
    <property type="nucleotide sequence ID" value="NC_014210.1"/>
</dbReference>
<feature type="transmembrane region" description="Helical" evidence="2">
    <location>
        <begin position="256"/>
        <end position="280"/>
    </location>
</feature>
<evidence type="ECO:0000313" key="5">
    <source>
        <dbReference type="Proteomes" id="UP000002219"/>
    </source>
</evidence>
<feature type="domain" description="YdbS-like PH" evidence="3">
    <location>
        <begin position="535"/>
        <end position="593"/>
    </location>
</feature>
<dbReference type="Proteomes" id="UP000002219">
    <property type="component" value="Chromosome 1"/>
</dbReference>
<feature type="compositionally biased region" description="Low complexity" evidence="1">
    <location>
        <begin position="28"/>
        <end position="50"/>
    </location>
</feature>
<dbReference type="EMBL" id="CP002040">
    <property type="protein sequence ID" value="ADH67674.1"/>
    <property type="molecule type" value="Genomic_DNA"/>
</dbReference>
<evidence type="ECO:0000256" key="1">
    <source>
        <dbReference type="SAM" id="MobiDB-lite"/>
    </source>
</evidence>
<feature type="domain" description="YdbS-like PH" evidence="3">
    <location>
        <begin position="139"/>
        <end position="196"/>
    </location>
</feature>